<evidence type="ECO:0000313" key="1">
    <source>
        <dbReference type="EMBL" id="OHA91463.1"/>
    </source>
</evidence>
<dbReference type="Proteomes" id="UP000177746">
    <property type="component" value="Unassembled WGS sequence"/>
</dbReference>
<dbReference type="EMBL" id="MHVI01000017">
    <property type="protein sequence ID" value="OHA91463.1"/>
    <property type="molecule type" value="Genomic_DNA"/>
</dbReference>
<evidence type="ECO:0000313" key="2">
    <source>
        <dbReference type="Proteomes" id="UP000177746"/>
    </source>
</evidence>
<proteinExistence type="predicted"/>
<reference evidence="1 2" key="1">
    <citation type="journal article" date="2016" name="Nat. Commun.">
        <title>Thousands of microbial genomes shed light on interconnected biogeochemical processes in an aquifer system.</title>
        <authorList>
            <person name="Anantharaman K."/>
            <person name="Brown C.T."/>
            <person name="Hug L.A."/>
            <person name="Sharon I."/>
            <person name="Castelle C.J."/>
            <person name="Probst A.J."/>
            <person name="Thomas B.C."/>
            <person name="Singh A."/>
            <person name="Wilkins M.J."/>
            <person name="Karaoz U."/>
            <person name="Brodie E.L."/>
            <person name="Williams K.H."/>
            <person name="Hubbard S.S."/>
            <person name="Banfield J.F."/>
        </authorList>
    </citation>
    <scope>NUCLEOTIDE SEQUENCE [LARGE SCALE GENOMIC DNA]</scope>
</reference>
<dbReference type="AlphaFoldDB" id="A0A1G2T2H6"/>
<accession>A0A1G2T2H6</accession>
<name>A0A1G2T2H6_9BACT</name>
<sequence>MIVMDKLAQFPQIASRIIKEQELIIGPLAWIEAQKVSDIKIIDQKQGQIDLGGTDPKQVIDRLVARYDRLFGRASREVSKEAAAPLLVSLAPDDIPSSLR</sequence>
<comment type="caution">
    <text evidence="1">The sequence shown here is derived from an EMBL/GenBank/DDBJ whole genome shotgun (WGS) entry which is preliminary data.</text>
</comment>
<organism evidence="1 2">
    <name type="scientific">Candidatus Zambryskibacteria bacterium RIFCSPHIGHO2_01_FULL_46_30</name>
    <dbReference type="NCBI Taxonomy" id="1802739"/>
    <lineage>
        <taxon>Bacteria</taxon>
        <taxon>Candidatus Zambryskiibacteriota</taxon>
    </lineage>
</organism>
<gene>
    <name evidence="1" type="ORF">A2665_00850</name>
</gene>
<protein>
    <submittedName>
        <fullName evidence="1">Uncharacterized protein</fullName>
    </submittedName>
</protein>